<organism evidence="1 2">
    <name type="scientific">Mycobacteroides abscessus 1948</name>
    <dbReference type="NCBI Taxonomy" id="1299323"/>
    <lineage>
        <taxon>Bacteria</taxon>
        <taxon>Bacillati</taxon>
        <taxon>Actinomycetota</taxon>
        <taxon>Actinomycetes</taxon>
        <taxon>Mycobacteriales</taxon>
        <taxon>Mycobacteriaceae</taxon>
        <taxon>Mycobacteroides</taxon>
        <taxon>Mycobacteroides abscessus</taxon>
    </lineage>
</organism>
<accession>A0A829QSE6</accession>
<dbReference type="AlphaFoldDB" id="A0A829QSE6"/>
<proteinExistence type="predicted"/>
<protein>
    <submittedName>
        <fullName evidence="1">Uncharacterized protein</fullName>
    </submittedName>
</protein>
<dbReference type="EMBL" id="JAOH01000002">
    <property type="protein sequence ID" value="EUA65378.1"/>
    <property type="molecule type" value="Genomic_DNA"/>
</dbReference>
<evidence type="ECO:0000313" key="2">
    <source>
        <dbReference type="Proteomes" id="UP000021210"/>
    </source>
</evidence>
<name>A0A829QSE6_9MYCO</name>
<evidence type="ECO:0000313" key="1">
    <source>
        <dbReference type="EMBL" id="EUA65378.1"/>
    </source>
</evidence>
<gene>
    <name evidence="1" type="ORF">I542_5558</name>
</gene>
<reference evidence="1 2" key="1">
    <citation type="submission" date="2013-12" db="EMBL/GenBank/DDBJ databases">
        <authorList>
            <person name="Zelazny A."/>
            <person name="Olivier K."/>
            <person name="Holland S."/>
            <person name="Lenaerts A."/>
            <person name="Ordway D."/>
            <person name="DeGroote M.A."/>
            <person name="Parker T."/>
            <person name="Sizemore C."/>
            <person name="Tallon L.J."/>
            <person name="Sadzewicz L.K."/>
            <person name="Sengamalay N."/>
            <person name="Fraser C.M."/>
            <person name="Hine E."/>
            <person name="Shefchek K.A."/>
            <person name="Das S.P."/>
            <person name="Tettelin H."/>
        </authorList>
    </citation>
    <scope>NUCLEOTIDE SEQUENCE [LARGE SCALE GENOMIC DNA]</scope>
    <source>
        <strain evidence="1 2">1948</strain>
    </source>
</reference>
<dbReference type="Proteomes" id="UP000021210">
    <property type="component" value="Unassembled WGS sequence"/>
</dbReference>
<sequence>MPDDQHGDRRIRHRIDLAEGDSGVESYSLSLNLTSWLCIPV</sequence>
<comment type="caution">
    <text evidence="1">The sequence shown here is derived from an EMBL/GenBank/DDBJ whole genome shotgun (WGS) entry which is preliminary data.</text>
</comment>